<feature type="compositionally biased region" description="Basic residues" evidence="1">
    <location>
        <begin position="616"/>
        <end position="631"/>
    </location>
</feature>
<sequence>MDASIRGENIKTFVRLLQCASKYGDDLNMHASPKAWELSVTNSSKSAFCLFKLDKSFFCRWEPKQRRGVKCRLLVKSVLSVLGKTSQITTVNRVDLRIIDPSGDLRPTKRRKGTSASASNANDLERGSTQRRIGDEDDYESSDDARVGIEAKLIMRLVCKHGVTKKHSLHLGSSDFLRADVDPDSTPSGFAIASRTLRDWLDHFSIAISSTSGYPSNNNSAGGLNQLGWMFTQNEVRVKSWEGGASGLSTEIKVDVGEFEDYGLEKGRIDLTLPMKEFKATLVLAEQLSITLNVAFSMATQPLTLTSLTNELEEFSIFCAIATTSCDAFVDVRQSSVDLKRSRSSDTLVRGDGPQPSAGNGTGRNRGASAALSQKRNRSSLSFVTETRQDGDGMTTVFVGGASQSGVNASPPVAAQASRLGSRHQRQASEDVTMDDDEGTNDHDPHPRHPLGEKEPLFMPQSQQPHSQRSPSPLRAAAASQMVRMTQEEALNAAGLGDIDLEEELDNAEEEDERQMEEEFIRASQAQVPGLPADPYHPETIVWGDIAQPAGIEASSDRREEGSSNAGRPQWKADANELVWGLDGGNEPDAHRGSESPTKRRASASTEKSRGSASPKKSRRSRSPVKGRRAGTSKSPEKASVEQQENEEEDELQSDSEVTFEPSQSVHKGRFKTLFDD</sequence>
<dbReference type="AlphaFoldDB" id="A0AAW0YWS5"/>
<evidence type="ECO:0000313" key="3">
    <source>
        <dbReference type="Proteomes" id="UP001388673"/>
    </source>
</evidence>
<dbReference type="GO" id="GO:0031573">
    <property type="term" value="P:mitotic intra-S DNA damage checkpoint signaling"/>
    <property type="evidence" value="ECO:0007669"/>
    <property type="project" value="TreeGrafter"/>
</dbReference>
<keyword evidence="3" id="KW-1185">Reference proteome</keyword>
<dbReference type="GO" id="GO:0071479">
    <property type="term" value="P:cellular response to ionizing radiation"/>
    <property type="evidence" value="ECO:0007669"/>
    <property type="project" value="TreeGrafter"/>
</dbReference>
<evidence type="ECO:0000313" key="2">
    <source>
        <dbReference type="EMBL" id="KAK8849459.1"/>
    </source>
</evidence>
<dbReference type="PANTHER" id="PTHR15237">
    <property type="entry name" value="DNA REPAIR PROTEIN RAD9"/>
    <property type="match status" value="1"/>
</dbReference>
<feature type="compositionally biased region" description="Basic and acidic residues" evidence="1">
    <location>
        <begin position="588"/>
        <end position="598"/>
    </location>
</feature>
<feature type="compositionally biased region" description="Basic and acidic residues" evidence="1">
    <location>
        <begin position="440"/>
        <end position="456"/>
    </location>
</feature>
<feature type="compositionally biased region" description="Low complexity" evidence="1">
    <location>
        <begin position="460"/>
        <end position="481"/>
    </location>
</feature>
<feature type="compositionally biased region" description="Basic and acidic residues" evidence="1">
    <location>
        <begin position="123"/>
        <end position="134"/>
    </location>
</feature>
<feature type="region of interest" description="Disordered" evidence="1">
    <location>
        <begin position="105"/>
        <end position="141"/>
    </location>
</feature>
<dbReference type="InterPro" id="IPR046938">
    <property type="entry name" value="DNA_clamp_sf"/>
</dbReference>
<dbReference type="GeneID" id="92182050"/>
<feature type="region of interest" description="Disordered" evidence="1">
    <location>
        <begin position="341"/>
        <end position="482"/>
    </location>
</feature>
<evidence type="ECO:0000256" key="1">
    <source>
        <dbReference type="SAM" id="MobiDB-lite"/>
    </source>
</evidence>
<evidence type="ECO:0008006" key="4">
    <source>
        <dbReference type="Google" id="ProtNLM"/>
    </source>
</evidence>
<protein>
    <recommendedName>
        <fullName evidence="4">Cell cycle checkpoint control protein RAD9A</fullName>
    </recommendedName>
</protein>
<reference evidence="2 3" key="1">
    <citation type="journal article" date="2024" name="bioRxiv">
        <title>Comparative genomics of Cryptococcus and Kwoniella reveals pathogenesis evolution and contrasting karyotype dynamics via intercentromeric recombination or chromosome fusion.</title>
        <authorList>
            <person name="Coelho M.A."/>
            <person name="David-Palma M."/>
            <person name="Shea T."/>
            <person name="Bowers K."/>
            <person name="McGinley-Smith S."/>
            <person name="Mohammad A.W."/>
            <person name="Gnirke A."/>
            <person name="Yurkov A.M."/>
            <person name="Nowrousian M."/>
            <person name="Sun S."/>
            <person name="Cuomo C.A."/>
            <person name="Heitman J."/>
        </authorList>
    </citation>
    <scope>NUCLEOTIDE SEQUENCE [LARGE SCALE GENOMIC DNA]</scope>
    <source>
        <strain evidence="2 3">CBS 13917</strain>
    </source>
</reference>
<dbReference type="KEGG" id="kne:92182050"/>
<name>A0AAW0YWS5_9TREE</name>
<feature type="compositionally biased region" description="Acidic residues" evidence="1">
    <location>
        <begin position="644"/>
        <end position="654"/>
    </location>
</feature>
<dbReference type="GO" id="GO:0030896">
    <property type="term" value="C:checkpoint clamp complex"/>
    <property type="evidence" value="ECO:0007669"/>
    <property type="project" value="InterPro"/>
</dbReference>
<dbReference type="InterPro" id="IPR007268">
    <property type="entry name" value="Rad9/Ddc1"/>
</dbReference>
<feature type="compositionally biased region" description="Acidic residues" evidence="1">
    <location>
        <begin position="499"/>
        <end position="518"/>
    </location>
</feature>
<feature type="region of interest" description="Disordered" evidence="1">
    <location>
        <begin position="494"/>
        <end position="677"/>
    </location>
</feature>
<comment type="caution">
    <text evidence="2">The sequence shown here is derived from an EMBL/GenBank/DDBJ whole genome shotgun (WGS) entry which is preliminary data.</text>
</comment>
<feature type="compositionally biased region" description="Polar residues" evidence="1">
    <location>
        <begin position="371"/>
        <end position="386"/>
    </location>
</feature>
<dbReference type="GO" id="GO:0006281">
    <property type="term" value="P:DNA repair"/>
    <property type="evidence" value="ECO:0007669"/>
    <property type="project" value="TreeGrafter"/>
</dbReference>
<proteinExistence type="predicted"/>
<dbReference type="Proteomes" id="UP001388673">
    <property type="component" value="Unassembled WGS sequence"/>
</dbReference>
<dbReference type="EMBL" id="JBCAWK010000009">
    <property type="protein sequence ID" value="KAK8849459.1"/>
    <property type="molecule type" value="Genomic_DNA"/>
</dbReference>
<accession>A0AAW0YWS5</accession>
<dbReference type="SUPFAM" id="SSF55979">
    <property type="entry name" value="DNA clamp"/>
    <property type="match status" value="1"/>
</dbReference>
<dbReference type="RefSeq" id="XP_066801347.1">
    <property type="nucleotide sequence ID" value="XM_066947888.1"/>
</dbReference>
<gene>
    <name evidence="2" type="ORF">IAR55_004792</name>
</gene>
<dbReference type="Gene3D" id="3.70.10.10">
    <property type="match status" value="1"/>
</dbReference>
<organism evidence="2 3">
    <name type="scientific">Kwoniella newhampshirensis</name>
    <dbReference type="NCBI Taxonomy" id="1651941"/>
    <lineage>
        <taxon>Eukaryota</taxon>
        <taxon>Fungi</taxon>
        <taxon>Dikarya</taxon>
        <taxon>Basidiomycota</taxon>
        <taxon>Agaricomycotina</taxon>
        <taxon>Tremellomycetes</taxon>
        <taxon>Tremellales</taxon>
        <taxon>Cryptococcaceae</taxon>
        <taxon>Kwoniella</taxon>
    </lineage>
</organism>
<dbReference type="Pfam" id="PF04139">
    <property type="entry name" value="Rad9"/>
    <property type="match status" value="1"/>
</dbReference>
<dbReference type="PANTHER" id="PTHR15237:SF0">
    <property type="entry name" value="CELL CYCLE CHECKPOINT CONTROL PROTEIN"/>
    <property type="match status" value="1"/>
</dbReference>
<dbReference type="GO" id="GO:0000076">
    <property type="term" value="P:DNA replication checkpoint signaling"/>
    <property type="evidence" value="ECO:0007669"/>
    <property type="project" value="TreeGrafter"/>
</dbReference>